<reference evidence="2 3" key="1">
    <citation type="journal article" date="2013" name="Stand. Genomic Sci.">
        <title>Genomic Encyclopedia of Type Strains, Phase I: The one thousand microbial genomes (KMG-I) project.</title>
        <authorList>
            <person name="Kyrpides N.C."/>
            <person name="Woyke T."/>
            <person name="Eisen J.A."/>
            <person name="Garrity G."/>
            <person name="Lilburn T.G."/>
            <person name="Beck B.J."/>
            <person name="Whitman W.B."/>
            <person name="Hugenholtz P."/>
            <person name="Klenk H.P."/>
        </authorList>
    </citation>
    <scope>NUCLEOTIDE SEQUENCE [LARGE SCALE GENOMIC DNA]</scope>
    <source>
        <strain evidence="2 3">DSM 45044</strain>
    </source>
</reference>
<dbReference type="Pfam" id="PF00903">
    <property type="entry name" value="Glyoxalase"/>
    <property type="match status" value="1"/>
</dbReference>
<protein>
    <submittedName>
        <fullName evidence="2">Putative enzyme related to lactoylglutathione lyase</fullName>
    </submittedName>
</protein>
<dbReference type="Gene3D" id="3.10.180.10">
    <property type="entry name" value="2,3-Dihydroxybiphenyl 1,2-Dioxygenase, domain 1"/>
    <property type="match status" value="1"/>
</dbReference>
<gene>
    <name evidence="2" type="ORF">LX16_4301</name>
</gene>
<dbReference type="PROSITE" id="PS51819">
    <property type="entry name" value="VOC"/>
    <property type="match status" value="1"/>
</dbReference>
<dbReference type="PANTHER" id="PTHR36437:SF2">
    <property type="entry name" value="GLYOXALASE_BLEOMYCIN RESISTANCE PROTEIN_DIOXYGENASE"/>
    <property type="match status" value="1"/>
</dbReference>
<dbReference type="EMBL" id="VLLL01000008">
    <property type="protein sequence ID" value="TWJ08081.1"/>
    <property type="molecule type" value="Genomic_DNA"/>
</dbReference>
<evidence type="ECO:0000313" key="3">
    <source>
        <dbReference type="Proteomes" id="UP000321617"/>
    </source>
</evidence>
<sequence>MGVKKIVVPVADQRRAVDFWTGKLGFTLTVDAPYADTGRRWIEVTSPDGHTAIVLDPEVVGAERPEGLPTQPFFFYADDIEATYRDLSAVGVVFPQPPRRMEWGWWCLFSDSEGNRFALQER</sequence>
<dbReference type="InterPro" id="IPR029068">
    <property type="entry name" value="Glyas_Bleomycin-R_OHBP_Dase"/>
</dbReference>
<keyword evidence="2" id="KW-0456">Lyase</keyword>
<dbReference type="PANTHER" id="PTHR36437">
    <property type="entry name" value="GLYOXALASE/BLEOMYCIN RESISTANCE PROTEIN/DIOXYGENASE"/>
    <property type="match status" value="1"/>
</dbReference>
<dbReference type="AlphaFoldDB" id="A0A562UR45"/>
<evidence type="ECO:0000313" key="2">
    <source>
        <dbReference type="EMBL" id="TWJ08081.1"/>
    </source>
</evidence>
<dbReference type="InterPro" id="IPR037523">
    <property type="entry name" value="VOC_core"/>
</dbReference>
<organism evidence="2 3">
    <name type="scientific">Stackebrandtia albiflava</name>
    <dbReference type="NCBI Taxonomy" id="406432"/>
    <lineage>
        <taxon>Bacteria</taxon>
        <taxon>Bacillati</taxon>
        <taxon>Actinomycetota</taxon>
        <taxon>Actinomycetes</taxon>
        <taxon>Glycomycetales</taxon>
        <taxon>Glycomycetaceae</taxon>
        <taxon>Stackebrandtia</taxon>
    </lineage>
</organism>
<dbReference type="SUPFAM" id="SSF54593">
    <property type="entry name" value="Glyoxalase/Bleomycin resistance protein/Dihydroxybiphenyl dioxygenase"/>
    <property type="match status" value="1"/>
</dbReference>
<name>A0A562UR45_9ACTN</name>
<feature type="domain" description="VOC" evidence="1">
    <location>
        <begin position="2"/>
        <end position="122"/>
    </location>
</feature>
<keyword evidence="3" id="KW-1185">Reference proteome</keyword>
<dbReference type="GO" id="GO:0016829">
    <property type="term" value="F:lyase activity"/>
    <property type="evidence" value="ECO:0007669"/>
    <property type="project" value="UniProtKB-KW"/>
</dbReference>
<evidence type="ECO:0000259" key="1">
    <source>
        <dbReference type="PROSITE" id="PS51819"/>
    </source>
</evidence>
<dbReference type="Proteomes" id="UP000321617">
    <property type="component" value="Unassembled WGS sequence"/>
</dbReference>
<proteinExistence type="predicted"/>
<comment type="caution">
    <text evidence="2">The sequence shown here is derived from an EMBL/GenBank/DDBJ whole genome shotgun (WGS) entry which is preliminary data.</text>
</comment>
<dbReference type="InterPro" id="IPR004360">
    <property type="entry name" value="Glyas_Fos-R_dOase_dom"/>
</dbReference>
<accession>A0A562UR45</accession>